<evidence type="ECO:0000259" key="6">
    <source>
        <dbReference type="Pfam" id="PF06722"/>
    </source>
</evidence>
<reference evidence="8" key="1">
    <citation type="submission" date="2023-02" db="EMBL/GenBank/DDBJ databases">
        <title>Nocardiopsis ansamitocini NBRC 112285.</title>
        <authorList>
            <person name="Ichikawa N."/>
            <person name="Sato H."/>
            <person name="Tonouchi N."/>
        </authorList>
    </citation>
    <scope>NUCLEOTIDE SEQUENCE</scope>
    <source>
        <strain evidence="8">NBRC 112285</strain>
    </source>
</reference>
<evidence type="ECO:0000256" key="5">
    <source>
        <dbReference type="SAM" id="MobiDB-lite"/>
    </source>
</evidence>
<evidence type="ECO:0000256" key="1">
    <source>
        <dbReference type="ARBA" id="ARBA00006962"/>
    </source>
</evidence>
<dbReference type="Gene3D" id="3.40.50.2000">
    <property type="entry name" value="Glycogen Phosphorylase B"/>
    <property type="match status" value="2"/>
</dbReference>
<dbReference type="GO" id="GO:0008194">
    <property type="term" value="F:UDP-glycosyltransferase activity"/>
    <property type="evidence" value="ECO:0007669"/>
    <property type="project" value="InterPro"/>
</dbReference>
<dbReference type="InterPro" id="IPR010610">
    <property type="entry name" value="EryCIII-like_C"/>
</dbReference>
<feature type="domain" description="Erythromycin biosynthesis protein CIII-like C-terminal" evidence="6">
    <location>
        <begin position="269"/>
        <end position="419"/>
    </location>
</feature>
<dbReference type="CDD" id="cd03784">
    <property type="entry name" value="GT1_Gtf-like"/>
    <property type="match status" value="1"/>
</dbReference>
<dbReference type="PANTHER" id="PTHR48050">
    <property type="entry name" value="STEROL 3-BETA-GLUCOSYLTRANSFERASE"/>
    <property type="match status" value="1"/>
</dbReference>
<feature type="domain" description="Erythromycin biosynthesis protein CIII-like N-terminal" evidence="7">
    <location>
        <begin position="22"/>
        <end position="253"/>
    </location>
</feature>
<dbReference type="InterPro" id="IPR002213">
    <property type="entry name" value="UDP_glucos_trans"/>
</dbReference>
<protein>
    <submittedName>
        <fullName evidence="8">Glycosyl transferase</fullName>
    </submittedName>
</protein>
<dbReference type="GO" id="GO:0016758">
    <property type="term" value="F:hexosyltransferase activity"/>
    <property type="evidence" value="ECO:0007669"/>
    <property type="project" value="UniProtKB-ARBA"/>
</dbReference>
<evidence type="ECO:0000313" key="8">
    <source>
        <dbReference type="EMBL" id="GLU48711.1"/>
    </source>
</evidence>
<dbReference type="Pfam" id="PF21036">
    <property type="entry name" value="EryCIII-like_N"/>
    <property type="match status" value="1"/>
</dbReference>
<keyword evidence="2" id="KW-0328">Glycosyltransferase</keyword>
<dbReference type="RefSeq" id="WP_285760194.1">
    <property type="nucleotide sequence ID" value="NZ_BSQG01000005.1"/>
</dbReference>
<dbReference type="EMBL" id="BSQG01000005">
    <property type="protein sequence ID" value="GLU48711.1"/>
    <property type="molecule type" value="Genomic_DNA"/>
</dbReference>
<dbReference type="InterPro" id="IPR048284">
    <property type="entry name" value="EryCIII-like_N"/>
</dbReference>
<dbReference type="AlphaFoldDB" id="A0A9W6P810"/>
<dbReference type="FunFam" id="3.40.50.2000:FF:000072">
    <property type="entry name" value="Glycosyl transferase"/>
    <property type="match status" value="1"/>
</dbReference>
<evidence type="ECO:0000313" key="9">
    <source>
        <dbReference type="Proteomes" id="UP001165092"/>
    </source>
</evidence>
<organism evidence="8 9">
    <name type="scientific">Nocardiopsis ansamitocini</name>
    <dbReference type="NCBI Taxonomy" id="1670832"/>
    <lineage>
        <taxon>Bacteria</taxon>
        <taxon>Bacillati</taxon>
        <taxon>Actinomycetota</taxon>
        <taxon>Actinomycetes</taxon>
        <taxon>Streptosporangiales</taxon>
        <taxon>Nocardiopsidaceae</taxon>
        <taxon>Nocardiopsis</taxon>
    </lineage>
</organism>
<sequence>MRILFTPAPFKAHLYVQVPLAWALRTAGHDVRVAASPDLAEDIARTGLVGVSVGQPVHLDRQMAGAEPPRPLVDPTARPEPKSVQTDFGRDDPHGELESNVMGWKTLFNPPSAFDDLVDFAQDWRPDLVVSDTFVFTGAVAARVSGAAHARMLFGADGLAQLRSACRAHGGPTAERQDPIRDWLHPILDRFGHGFDEEVVIGQWTVFPMPSWIWRPAGVNYLPMRHLPFNGPARTPEWLREKPRRPRVCMTFGLSHRDGGFGVTASAQELFAAVADLDVEVVATFNNKQLETVTEVPDNVRLVDFVPLNLLLPSCSAVVHSGGAGTFAAALENGVPQLIIPNVYWSEKWWGPVVMANGVESRGAGVYVSDADQLTADGLRKHLVRVMEDPSYADNAAQLRREVTGMPTPNDVVPLLERMTVAHRPAR</sequence>
<evidence type="ECO:0000256" key="3">
    <source>
        <dbReference type="ARBA" id="ARBA00022679"/>
    </source>
</evidence>
<dbReference type="NCBIfam" id="TIGR04516">
    <property type="entry name" value="glycosyl_450act"/>
    <property type="match status" value="1"/>
</dbReference>
<keyword evidence="3 8" id="KW-0808">Transferase</keyword>
<dbReference type="Proteomes" id="UP001165092">
    <property type="component" value="Unassembled WGS sequence"/>
</dbReference>
<dbReference type="Pfam" id="PF06722">
    <property type="entry name" value="EryCIII-like_C"/>
    <property type="match status" value="1"/>
</dbReference>
<keyword evidence="9" id="KW-1185">Reference proteome</keyword>
<dbReference type="InterPro" id="IPR030953">
    <property type="entry name" value="Glycosyl_450act"/>
</dbReference>
<gene>
    <name evidence="8" type="ORF">Nans01_30620</name>
</gene>
<evidence type="ECO:0000259" key="7">
    <source>
        <dbReference type="Pfam" id="PF21036"/>
    </source>
</evidence>
<name>A0A9W6P810_9ACTN</name>
<accession>A0A9W6P810</accession>
<dbReference type="InterPro" id="IPR050426">
    <property type="entry name" value="Glycosyltransferase_28"/>
</dbReference>
<proteinExistence type="inferred from homology"/>
<keyword evidence="4" id="KW-0045">Antibiotic biosynthesis</keyword>
<feature type="region of interest" description="Disordered" evidence="5">
    <location>
        <begin position="62"/>
        <end position="95"/>
    </location>
</feature>
<dbReference type="GO" id="GO:0017000">
    <property type="term" value="P:antibiotic biosynthetic process"/>
    <property type="evidence" value="ECO:0007669"/>
    <property type="project" value="UniProtKB-KW"/>
</dbReference>
<dbReference type="SUPFAM" id="SSF53756">
    <property type="entry name" value="UDP-Glycosyltransferase/glycogen phosphorylase"/>
    <property type="match status" value="1"/>
</dbReference>
<dbReference type="PANTHER" id="PTHR48050:SF13">
    <property type="entry name" value="STEROL 3-BETA-GLUCOSYLTRANSFERASE UGT80A2"/>
    <property type="match status" value="1"/>
</dbReference>
<evidence type="ECO:0000256" key="2">
    <source>
        <dbReference type="ARBA" id="ARBA00022676"/>
    </source>
</evidence>
<evidence type="ECO:0000256" key="4">
    <source>
        <dbReference type="ARBA" id="ARBA00023194"/>
    </source>
</evidence>
<comment type="caution">
    <text evidence="8">The sequence shown here is derived from an EMBL/GenBank/DDBJ whole genome shotgun (WGS) entry which is preliminary data.</text>
</comment>
<comment type="similarity">
    <text evidence="1">Belongs to the glycosyltransferase 28 family.</text>
</comment>